<dbReference type="AlphaFoldDB" id="A0A6N6VVT7"/>
<dbReference type="OrthoDB" id="9798918at2"/>
<evidence type="ECO:0000313" key="4">
    <source>
        <dbReference type="Proteomes" id="UP000437748"/>
    </source>
</evidence>
<dbReference type="HAMAP" id="MF_00489">
    <property type="entry name" value="UPF0178"/>
    <property type="match status" value="1"/>
</dbReference>
<dbReference type="Pfam" id="PF02639">
    <property type="entry name" value="DUF188"/>
    <property type="match status" value="1"/>
</dbReference>
<dbReference type="NCBIfam" id="NF001095">
    <property type="entry name" value="PRK00124.1"/>
    <property type="match status" value="1"/>
</dbReference>
<comment type="caution">
    <text evidence="3">The sequence shown here is derived from an EMBL/GenBank/DDBJ whole genome shotgun (WGS) entry which is preliminary data.</text>
</comment>
<accession>A0A6N6VVT7</accession>
<gene>
    <name evidence="3" type="ORF">GCL60_04485</name>
</gene>
<reference evidence="3 4" key="1">
    <citation type="submission" date="2019-10" db="EMBL/GenBank/DDBJ databases">
        <title>New species of Slilvanegrellaceae.</title>
        <authorList>
            <person name="Pitt A."/>
            <person name="Hahn M.W."/>
        </authorList>
    </citation>
    <scope>NUCLEOTIDE SEQUENCE [LARGE SCALE GENOMIC DNA]</scope>
    <source>
        <strain evidence="3 4">SP-Ram-0.45-NSY-1</strain>
    </source>
</reference>
<dbReference type="CDD" id="cd18720">
    <property type="entry name" value="PIN_YqxD-like"/>
    <property type="match status" value="1"/>
</dbReference>
<evidence type="ECO:0000256" key="2">
    <source>
        <dbReference type="HAMAP-Rule" id="MF_00489"/>
    </source>
</evidence>
<evidence type="ECO:0000313" key="3">
    <source>
        <dbReference type="EMBL" id="KAB8039517.1"/>
    </source>
</evidence>
<dbReference type="InterPro" id="IPR003791">
    <property type="entry name" value="UPF0178"/>
</dbReference>
<protein>
    <recommendedName>
        <fullName evidence="2">UPF0178 protein GCL60_04485</fullName>
    </recommendedName>
</protein>
<dbReference type="EMBL" id="WFLM01000002">
    <property type="protein sequence ID" value="KAB8039517.1"/>
    <property type="molecule type" value="Genomic_DNA"/>
</dbReference>
<dbReference type="Proteomes" id="UP000437748">
    <property type="component" value="Unassembled WGS sequence"/>
</dbReference>
<evidence type="ECO:0000256" key="1">
    <source>
        <dbReference type="ARBA" id="ARBA00008522"/>
    </source>
</evidence>
<keyword evidence="4" id="KW-1185">Reference proteome</keyword>
<name>A0A6N6VVT7_9BACT</name>
<comment type="similarity">
    <text evidence="1 2">Belongs to the UPF0178 family.</text>
</comment>
<sequence>MKIWIDADACPGAIKEIIFKAAERVKVQTCLVANQPIKYPQSQYISAVQVPKGFDVADAYIVQNLIEYDLVITADIPLADLVVKKGAVAINPRGELYNEGNITERLSIRNFTQVLREGGLIQGGPPQFSAADKQKFASTFDKQLTILLRKEKMKI</sequence>
<dbReference type="RefSeq" id="WP_153418744.1">
    <property type="nucleotide sequence ID" value="NZ_WFLM01000002.1"/>
</dbReference>
<proteinExistence type="inferred from homology"/>
<organism evidence="3 4">
    <name type="scientific">Silvanigrella paludirubra</name>
    <dbReference type="NCBI Taxonomy" id="2499159"/>
    <lineage>
        <taxon>Bacteria</taxon>
        <taxon>Pseudomonadati</taxon>
        <taxon>Bdellovibrionota</taxon>
        <taxon>Oligoflexia</taxon>
        <taxon>Silvanigrellales</taxon>
        <taxon>Silvanigrellaceae</taxon>
        <taxon>Silvanigrella</taxon>
    </lineage>
</organism>
<dbReference type="PANTHER" id="PTHR35146">
    <property type="entry name" value="UPF0178 PROTEIN YAII"/>
    <property type="match status" value="1"/>
</dbReference>
<dbReference type="PANTHER" id="PTHR35146:SF1">
    <property type="entry name" value="UPF0178 PROTEIN YAII"/>
    <property type="match status" value="1"/>
</dbReference>